<reference evidence="1 2" key="1">
    <citation type="submission" date="2024-06" db="EMBL/GenBank/DDBJ databases">
        <title>Sorghum-associated microbial communities from plants grown in Nebraska, USA.</title>
        <authorList>
            <person name="Schachtman D."/>
        </authorList>
    </citation>
    <scope>NUCLEOTIDE SEQUENCE [LARGE SCALE GENOMIC DNA]</scope>
    <source>
        <strain evidence="1 2">2709</strain>
    </source>
</reference>
<organism evidence="1 2">
    <name type="scientific">Ottowia thiooxydans</name>
    <dbReference type="NCBI Taxonomy" id="219182"/>
    <lineage>
        <taxon>Bacteria</taxon>
        <taxon>Pseudomonadati</taxon>
        <taxon>Pseudomonadota</taxon>
        <taxon>Betaproteobacteria</taxon>
        <taxon>Burkholderiales</taxon>
        <taxon>Comamonadaceae</taxon>
        <taxon>Ottowia</taxon>
    </lineage>
</organism>
<evidence type="ECO:0000313" key="2">
    <source>
        <dbReference type="Proteomes" id="UP001549320"/>
    </source>
</evidence>
<proteinExistence type="predicted"/>
<name>A0ABV2Q7Z0_9BURK</name>
<keyword evidence="2" id="KW-1185">Reference proteome</keyword>
<dbReference type="EMBL" id="JBEPSH010000004">
    <property type="protein sequence ID" value="MET4577105.1"/>
    <property type="molecule type" value="Genomic_DNA"/>
</dbReference>
<dbReference type="RefSeq" id="WP_354443212.1">
    <property type="nucleotide sequence ID" value="NZ_JBEPSH010000004.1"/>
</dbReference>
<protein>
    <submittedName>
        <fullName evidence="1">Uncharacterized protein</fullName>
    </submittedName>
</protein>
<sequence length="53" mass="5521">MQRFYPAMGAQADSALPEEVGSIALCESGPNLDAIHGTSARGLPEAGFDDRSL</sequence>
<dbReference type="Proteomes" id="UP001549320">
    <property type="component" value="Unassembled WGS sequence"/>
</dbReference>
<evidence type="ECO:0000313" key="1">
    <source>
        <dbReference type="EMBL" id="MET4577105.1"/>
    </source>
</evidence>
<gene>
    <name evidence="1" type="ORF">ABIE13_002216</name>
</gene>
<comment type="caution">
    <text evidence="1">The sequence shown here is derived from an EMBL/GenBank/DDBJ whole genome shotgun (WGS) entry which is preliminary data.</text>
</comment>
<accession>A0ABV2Q7Z0</accession>